<organism evidence="1 2">
    <name type="scientific">Faecalicoccus pleomorphus</name>
    <dbReference type="NCBI Taxonomy" id="1323"/>
    <lineage>
        <taxon>Bacteria</taxon>
        <taxon>Bacillati</taxon>
        <taxon>Bacillota</taxon>
        <taxon>Erysipelotrichia</taxon>
        <taxon>Erysipelotrichales</taxon>
        <taxon>Erysipelotrichaceae</taxon>
        <taxon>Faecalicoccus</taxon>
    </lineage>
</organism>
<evidence type="ECO:0000313" key="2">
    <source>
        <dbReference type="Proteomes" id="UP000260721"/>
    </source>
</evidence>
<gene>
    <name evidence="1" type="ORF">DXC78_05620</name>
</gene>
<evidence type="ECO:0008006" key="3">
    <source>
        <dbReference type="Google" id="ProtNLM"/>
    </source>
</evidence>
<accession>A0A3E3E669</accession>
<protein>
    <recommendedName>
        <fullName evidence="3">Acetyltransferase</fullName>
    </recommendedName>
</protein>
<dbReference type="Proteomes" id="UP000260721">
    <property type="component" value="Unassembled WGS sequence"/>
</dbReference>
<reference evidence="1 2" key="1">
    <citation type="submission" date="2018-08" db="EMBL/GenBank/DDBJ databases">
        <title>A genome reference for cultivated species of the human gut microbiota.</title>
        <authorList>
            <person name="Zou Y."/>
            <person name="Xue W."/>
            <person name="Luo G."/>
        </authorList>
    </citation>
    <scope>NUCLEOTIDE SEQUENCE [LARGE SCALE GENOMIC DNA]</scope>
    <source>
        <strain evidence="1 2">TF08-11</strain>
    </source>
</reference>
<proteinExistence type="predicted"/>
<sequence>MLKQENVKIRKIRPQDDLTLAKIIRNSLKSVHLDQPGTAYFDENLDHLSQYYQKENRWY</sequence>
<comment type="caution">
    <text evidence="1">The sequence shown here is derived from an EMBL/GenBank/DDBJ whole genome shotgun (WGS) entry which is preliminary data.</text>
</comment>
<dbReference type="RefSeq" id="WP_117446117.1">
    <property type="nucleotide sequence ID" value="NZ_JADNBU010000004.1"/>
</dbReference>
<dbReference type="AlphaFoldDB" id="A0A3E3E669"/>
<name>A0A3E3E669_9FIRM</name>
<evidence type="ECO:0000313" key="1">
    <source>
        <dbReference type="EMBL" id="RGD76694.1"/>
    </source>
</evidence>
<dbReference type="EMBL" id="QUSK01000010">
    <property type="protein sequence ID" value="RGD76694.1"/>
    <property type="molecule type" value="Genomic_DNA"/>
</dbReference>